<gene>
    <name evidence="2" type="ORF">GCM10023235_07600</name>
</gene>
<name>A0ABP9DAH2_9ACTN</name>
<accession>A0ABP9DAH2</accession>
<dbReference type="InterPro" id="IPR029058">
    <property type="entry name" value="AB_hydrolase_fold"/>
</dbReference>
<reference evidence="3" key="1">
    <citation type="journal article" date="2019" name="Int. J. Syst. Evol. Microbiol.">
        <title>The Global Catalogue of Microorganisms (GCM) 10K type strain sequencing project: providing services to taxonomists for standard genome sequencing and annotation.</title>
        <authorList>
            <consortium name="The Broad Institute Genomics Platform"/>
            <consortium name="The Broad Institute Genome Sequencing Center for Infectious Disease"/>
            <person name="Wu L."/>
            <person name="Ma J."/>
        </authorList>
    </citation>
    <scope>NUCLEOTIDE SEQUENCE [LARGE SCALE GENOMIC DNA]</scope>
    <source>
        <strain evidence="3">JCM 13006</strain>
    </source>
</reference>
<dbReference type="Proteomes" id="UP001501752">
    <property type="component" value="Unassembled WGS sequence"/>
</dbReference>
<keyword evidence="3" id="KW-1185">Reference proteome</keyword>
<dbReference type="RefSeq" id="WP_345695315.1">
    <property type="nucleotide sequence ID" value="NZ_BAABIS010000001.1"/>
</dbReference>
<dbReference type="Pfam" id="PF12697">
    <property type="entry name" value="Abhydrolase_6"/>
    <property type="match status" value="1"/>
</dbReference>
<feature type="domain" description="AB hydrolase-1" evidence="1">
    <location>
        <begin position="25"/>
        <end position="202"/>
    </location>
</feature>
<evidence type="ECO:0000313" key="3">
    <source>
        <dbReference type="Proteomes" id="UP001501752"/>
    </source>
</evidence>
<evidence type="ECO:0000313" key="2">
    <source>
        <dbReference type="EMBL" id="GAA4835362.1"/>
    </source>
</evidence>
<dbReference type="SUPFAM" id="SSF53474">
    <property type="entry name" value="alpha/beta-Hydrolases"/>
    <property type="match status" value="1"/>
</dbReference>
<comment type="caution">
    <text evidence="2">The sequence shown here is derived from an EMBL/GenBank/DDBJ whole genome shotgun (WGS) entry which is preliminary data.</text>
</comment>
<sequence>MTNRQIEEPSALKVLHTPGRARAAVLLLPGGRSEGLDPPGRLDLPARRMTPFARAVRRRLPGDVVLTARVRYRCRGWNGPRADPVRDARRALDELAAFAPHLAVVLVGHSMGGRAALAVADHPRVRGVVALAPWCPPGEPVDHLARRSLVVLHDPHDRRTSAAQSFAFARRAAAAGARVQTVPMPRGGHAMLRGASAWHRLAVDAVASVLTGLPL</sequence>
<dbReference type="Gene3D" id="3.40.50.1820">
    <property type="entry name" value="alpha/beta hydrolase"/>
    <property type="match status" value="1"/>
</dbReference>
<organism evidence="2 3">
    <name type="scientific">Kitasatospora terrestris</name>
    <dbReference type="NCBI Taxonomy" id="258051"/>
    <lineage>
        <taxon>Bacteria</taxon>
        <taxon>Bacillati</taxon>
        <taxon>Actinomycetota</taxon>
        <taxon>Actinomycetes</taxon>
        <taxon>Kitasatosporales</taxon>
        <taxon>Streptomycetaceae</taxon>
        <taxon>Kitasatospora</taxon>
    </lineage>
</organism>
<evidence type="ECO:0000259" key="1">
    <source>
        <dbReference type="Pfam" id="PF12697"/>
    </source>
</evidence>
<protein>
    <submittedName>
        <fullName evidence="2">Alpha/beta hydrolase</fullName>
    </submittedName>
</protein>
<dbReference type="GO" id="GO:0016787">
    <property type="term" value="F:hydrolase activity"/>
    <property type="evidence" value="ECO:0007669"/>
    <property type="project" value="UniProtKB-KW"/>
</dbReference>
<dbReference type="EMBL" id="BAABIS010000001">
    <property type="protein sequence ID" value="GAA4835362.1"/>
    <property type="molecule type" value="Genomic_DNA"/>
</dbReference>
<keyword evidence="2" id="KW-0378">Hydrolase</keyword>
<proteinExistence type="predicted"/>
<dbReference type="InterPro" id="IPR000073">
    <property type="entry name" value="AB_hydrolase_1"/>
</dbReference>